<dbReference type="GO" id="GO:0005634">
    <property type="term" value="C:nucleus"/>
    <property type="evidence" value="ECO:0007669"/>
    <property type="project" value="TreeGrafter"/>
</dbReference>
<protein>
    <recommendedName>
        <fullName evidence="5">Transmembrane protein</fullName>
    </recommendedName>
</protein>
<reference evidence="3" key="1">
    <citation type="submission" date="2021-01" db="EMBL/GenBank/DDBJ databases">
        <authorList>
            <consortium name="Genoscope - CEA"/>
            <person name="William W."/>
        </authorList>
    </citation>
    <scope>NUCLEOTIDE SEQUENCE</scope>
</reference>
<feature type="region of interest" description="Disordered" evidence="1">
    <location>
        <begin position="499"/>
        <end position="526"/>
    </location>
</feature>
<evidence type="ECO:0000313" key="4">
    <source>
        <dbReference type="Proteomes" id="UP000683925"/>
    </source>
</evidence>
<dbReference type="Proteomes" id="UP000683925">
    <property type="component" value="Unassembled WGS sequence"/>
</dbReference>
<dbReference type="EMBL" id="CAJJDP010000047">
    <property type="protein sequence ID" value="CAD8166029.1"/>
    <property type="molecule type" value="Genomic_DNA"/>
</dbReference>
<dbReference type="AlphaFoldDB" id="A0A8S1UQY2"/>
<accession>A0A8S1UQY2</accession>
<dbReference type="PANTHER" id="PTHR31398">
    <property type="entry name" value="MEIOTIC NUCLEAR DIVISION PROTEIN 1 HOMOLOG"/>
    <property type="match status" value="1"/>
</dbReference>
<gene>
    <name evidence="3" type="ORF">POCTA_138.1.T0470250</name>
</gene>
<evidence type="ECO:0000256" key="1">
    <source>
        <dbReference type="SAM" id="MobiDB-lite"/>
    </source>
</evidence>
<comment type="caution">
    <text evidence="3">The sequence shown here is derived from an EMBL/GenBank/DDBJ whole genome shotgun (WGS) entry which is preliminary data.</text>
</comment>
<dbReference type="OMA" id="DNALIKM"/>
<feature type="compositionally biased region" description="Basic and acidic residues" evidence="1">
    <location>
        <begin position="510"/>
        <end position="526"/>
    </location>
</feature>
<proteinExistence type="predicted"/>
<evidence type="ECO:0008006" key="5">
    <source>
        <dbReference type="Google" id="ProtNLM"/>
    </source>
</evidence>
<dbReference type="OrthoDB" id="297099at2759"/>
<evidence type="ECO:0000313" key="3">
    <source>
        <dbReference type="EMBL" id="CAD8166029.1"/>
    </source>
</evidence>
<keyword evidence="2" id="KW-1133">Transmembrane helix</keyword>
<keyword evidence="2" id="KW-0812">Transmembrane</keyword>
<feature type="transmembrane region" description="Helical" evidence="2">
    <location>
        <begin position="38"/>
        <end position="62"/>
    </location>
</feature>
<evidence type="ECO:0000256" key="2">
    <source>
        <dbReference type="SAM" id="Phobius"/>
    </source>
</evidence>
<keyword evidence="2" id="KW-0472">Membrane</keyword>
<sequence>MNIKQKAYKLIKSCDFYGVDIGLNYRQHKSYKTFYGGLWSSIIASLIAALCITQFLDCIFYLSPEIHQYTKDNGFNYKLLESSTFRSILLDLENEGILNTQHLSNDETLIDIHSFKSIAISIPTIHEDIYDVDNPIKIGKLQKIVRDVVRNHQLTIHIQLKILEYQTDSGLLWEILSTHDQLYLEDVDTYYLQSDTTSLRLIFTINPIIKHVDRGYKRIYRILSITGGLVKVLMFVGKFFSKPITTLKFQISFLNQFFNFGSTKDTKSFYPLNSLAYSQKLLRMQTVRLDSIKVNPNTKEFTKQPTKMIKSILKKYSQQQKQNADQEQQGDEAIIEEQNQDVDELIAKYFQPQDIRLKLQHIQYVKYFFGFTGQLKKRIKQLRQNLQIVNQKTDIIYVFNKLQELEKLKQLLLDEDQLNLFEYIPKPNIDVTHNKQEPKNNTIVKATQAFSSFQAISEKEKKSRIDNALIKMIDANIKKYFVVSSGCISFARNTNPKVSYASPNSSPRKRNSDLSENLKHEEVNEY</sequence>
<dbReference type="PANTHER" id="PTHR31398:SF0">
    <property type="entry name" value="MEIOTIC NUCLEAR DIVISION PROTEIN 1 HOMOLOG"/>
    <property type="match status" value="1"/>
</dbReference>
<organism evidence="3 4">
    <name type="scientific">Paramecium octaurelia</name>
    <dbReference type="NCBI Taxonomy" id="43137"/>
    <lineage>
        <taxon>Eukaryota</taxon>
        <taxon>Sar</taxon>
        <taxon>Alveolata</taxon>
        <taxon>Ciliophora</taxon>
        <taxon>Intramacronucleata</taxon>
        <taxon>Oligohymenophorea</taxon>
        <taxon>Peniculida</taxon>
        <taxon>Parameciidae</taxon>
        <taxon>Paramecium</taxon>
    </lineage>
</organism>
<keyword evidence="4" id="KW-1185">Reference proteome</keyword>
<dbReference type="GO" id="GO:0007131">
    <property type="term" value="P:reciprocal meiotic recombination"/>
    <property type="evidence" value="ECO:0007669"/>
    <property type="project" value="TreeGrafter"/>
</dbReference>
<name>A0A8S1UQY2_PAROT</name>